<dbReference type="Pfam" id="PF13432">
    <property type="entry name" value="TPR_16"/>
    <property type="match status" value="1"/>
</dbReference>
<feature type="repeat" description="TPR" evidence="3">
    <location>
        <begin position="118"/>
        <end position="151"/>
    </location>
</feature>
<keyword evidence="1" id="KW-0677">Repeat</keyword>
<reference evidence="6 7" key="1">
    <citation type="submission" date="2018-01" db="EMBL/GenBank/DDBJ databases">
        <title>Metagenomic assembled genomes from two thermal pools in the Uzon Caldera, Kamchatka, Russia.</title>
        <authorList>
            <person name="Wilkins L."/>
            <person name="Ettinger C."/>
        </authorList>
    </citation>
    <scope>NUCLEOTIDE SEQUENCE [LARGE SCALE GENOMIC DNA]</scope>
    <source>
        <strain evidence="6">ZAV-04</strain>
    </source>
</reference>
<proteinExistence type="predicted"/>
<organism evidence="6 7">
    <name type="scientific">Thermodesulfovibrio aggregans</name>
    <dbReference type="NCBI Taxonomy" id="86166"/>
    <lineage>
        <taxon>Bacteria</taxon>
        <taxon>Pseudomonadati</taxon>
        <taxon>Nitrospirota</taxon>
        <taxon>Thermodesulfovibrionia</taxon>
        <taxon>Thermodesulfovibrionales</taxon>
        <taxon>Thermodesulfovibrionaceae</taxon>
        <taxon>Thermodesulfovibrio</taxon>
    </lineage>
</organism>
<keyword evidence="5" id="KW-1133">Transmembrane helix</keyword>
<dbReference type="PROSITE" id="PS50005">
    <property type="entry name" value="TPR"/>
    <property type="match status" value="1"/>
</dbReference>
<evidence type="ECO:0000313" key="7">
    <source>
        <dbReference type="Proteomes" id="UP000242288"/>
    </source>
</evidence>
<evidence type="ECO:0000256" key="5">
    <source>
        <dbReference type="SAM" id="Phobius"/>
    </source>
</evidence>
<dbReference type="SMART" id="SM00028">
    <property type="entry name" value="TPR"/>
    <property type="match status" value="5"/>
</dbReference>
<protein>
    <submittedName>
        <fullName evidence="6">Uncharacterized protein</fullName>
    </submittedName>
</protein>
<dbReference type="InterPro" id="IPR011990">
    <property type="entry name" value="TPR-like_helical_dom_sf"/>
</dbReference>
<keyword evidence="5" id="KW-0812">Transmembrane</keyword>
<evidence type="ECO:0000256" key="2">
    <source>
        <dbReference type="ARBA" id="ARBA00022803"/>
    </source>
</evidence>
<keyword evidence="5" id="KW-0472">Membrane</keyword>
<dbReference type="Proteomes" id="UP000242288">
    <property type="component" value="Unassembled WGS sequence"/>
</dbReference>
<evidence type="ECO:0000256" key="3">
    <source>
        <dbReference type="PROSITE-ProRule" id="PRU00339"/>
    </source>
</evidence>
<dbReference type="AlphaFoldDB" id="A0A2J6WNC7"/>
<dbReference type="PANTHER" id="PTHR45586">
    <property type="entry name" value="TPR REPEAT-CONTAINING PROTEIN PA4667"/>
    <property type="match status" value="1"/>
</dbReference>
<evidence type="ECO:0000313" key="6">
    <source>
        <dbReference type="EMBL" id="PMP71868.1"/>
    </source>
</evidence>
<dbReference type="PANTHER" id="PTHR45586:SF1">
    <property type="entry name" value="LIPOPOLYSACCHARIDE ASSEMBLY PROTEIN B"/>
    <property type="match status" value="1"/>
</dbReference>
<evidence type="ECO:0000256" key="1">
    <source>
        <dbReference type="ARBA" id="ARBA00022737"/>
    </source>
</evidence>
<name>A0A2J6WNC7_9BACT</name>
<dbReference type="PROSITE" id="PS50293">
    <property type="entry name" value="TPR_REGION"/>
    <property type="match status" value="1"/>
</dbReference>
<keyword evidence="2 3" id="KW-0802">TPR repeat</keyword>
<feature type="transmembrane region" description="Helical" evidence="5">
    <location>
        <begin position="44"/>
        <end position="62"/>
    </location>
</feature>
<dbReference type="InterPro" id="IPR019734">
    <property type="entry name" value="TPR_rpt"/>
</dbReference>
<dbReference type="SUPFAM" id="SSF48452">
    <property type="entry name" value="TPR-like"/>
    <property type="match status" value="2"/>
</dbReference>
<dbReference type="InterPro" id="IPR051012">
    <property type="entry name" value="CellSynth/LPSAsmb/PSIAsmb"/>
</dbReference>
<evidence type="ECO:0000256" key="4">
    <source>
        <dbReference type="SAM" id="Coils"/>
    </source>
</evidence>
<comment type="caution">
    <text evidence="6">The sequence shown here is derived from an EMBL/GenBank/DDBJ whole genome shotgun (WGS) entry which is preliminary data.</text>
</comment>
<dbReference type="EMBL" id="PNIO01000021">
    <property type="protein sequence ID" value="PMP71868.1"/>
    <property type="molecule type" value="Genomic_DNA"/>
</dbReference>
<feature type="coiled-coil region" evidence="4">
    <location>
        <begin position="62"/>
        <end position="113"/>
    </location>
</feature>
<accession>A0A2J6WNC7</accession>
<keyword evidence="4" id="KW-0175">Coiled coil</keyword>
<sequence>MSKFLIFLLLVFLTVIGLFAMENKEMVIIKVPFGASYEMPKIGLMLLSLSFGAFFVFIVFFIRDTSNLISKLQLQKKQKKEEKIKDYYAKALRDIMRDKVQEAKEALQEILKEEPEHVDALIRLGDLSMKEEDYKTALKYYKKAYELDPKNIVPLFSLENVMEKMNENELAIKYIEQIINLEPDSPLAHYKMRNILERLEKWEDLISLQKKILKLVPEYKKAEEEKKLVGYTYEYGRVNLESGEIEQAGRVFSSLINNYPEFVPAYLGMTEVILSKEGVKEAIEFLQKSYDNLKSKILLIRLEDLLISIGDPKRLIQFYFKAINEQPDDVELKFLLGRLYYRLEMIDDAIEILSSIDPAICSTPKLHCIKGYLYMRRNQITKAISEFKELCPETQVSTLSYLCRACHSTFEEWVGRCPVCGTWSSFEVDLRGCEILK</sequence>
<dbReference type="Gene3D" id="1.25.40.10">
    <property type="entry name" value="Tetratricopeptide repeat domain"/>
    <property type="match status" value="2"/>
</dbReference>
<gene>
    <name evidence="6" type="ORF">C0186_02715</name>
</gene>
<dbReference type="Pfam" id="PF13174">
    <property type="entry name" value="TPR_6"/>
    <property type="match status" value="1"/>
</dbReference>